<dbReference type="GO" id="GO:0020037">
    <property type="term" value="F:heme binding"/>
    <property type="evidence" value="ECO:0007669"/>
    <property type="project" value="InterPro"/>
</dbReference>
<evidence type="ECO:0000313" key="16">
    <source>
        <dbReference type="EMBL" id="EOA90969.1"/>
    </source>
</evidence>
<dbReference type="SUPFAM" id="SSF48264">
    <property type="entry name" value="Cytochrome P450"/>
    <property type="match status" value="1"/>
</dbReference>
<dbReference type="InterPro" id="IPR017972">
    <property type="entry name" value="Cyt_P450_CS"/>
</dbReference>
<evidence type="ECO:0000256" key="2">
    <source>
        <dbReference type="ARBA" id="ARBA00004167"/>
    </source>
</evidence>
<keyword evidence="9 14" id="KW-0560">Oxidoreductase</keyword>
<dbReference type="PANTHER" id="PTHR24305:SF210">
    <property type="entry name" value="CYTOCHROME P450 MONOOXYGENASE ASQL-RELATED"/>
    <property type="match status" value="1"/>
</dbReference>
<name>R0KPK4_EXST2</name>
<dbReference type="GO" id="GO:0016705">
    <property type="term" value="F:oxidoreductase activity, acting on paired donors, with incorporation or reduction of molecular oxygen"/>
    <property type="evidence" value="ECO:0007669"/>
    <property type="project" value="InterPro"/>
</dbReference>
<dbReference type="InterPro" id="IPR050121">
    <property type="entry name" value="Cytochrome_P450_monoxygenase"/>
</dbReference>
<dbReference type="GO" id="GO:0016020">
    <property type="term" value="C:membrane"/>
    <property type="evidence" value="ECO:0007669"/>
    <property type="project" value="UniProtKB-SubCell"/>
</dbReference>
<comment type="similarity">
    <text evidence="4 14">Belongs to the cytochrome P450 family.</text>
</comment>
<dbReference type="CDD" id="cd11058">
    <property type="entry name" value="CYP60B-like"/>
    <property type="match status" value="1"/>
</dbReference>
<protein>
    <recommendedName>
        <fullName evidence="18">Cytochrome P450</fullName>
    </recommendedName>
</protein>
<keyword evidence="10 13" id="KW-0408">Iron</keyword>
<dbReference type="RefSeq" id="XP_008021229.1">
    <property type="nucleotide sequence ID" value="XM_008023038.1"/>
</dbReference>
<gene>
    <name evidence="16" type="ORF">SETTUDRAFT_25062</name>
</gene>
<dbReference type="InterPro" id="IPR036396">
    <property type="entry name" value="Cyt_P450_sf"/>
</dbReference>
<reference evidence="16 17" key="1">
    <citation type="journal article" date="2012" name="PLoS Pathog.">
        <title>Diverse lifestyles and strategies of plant pathogenesis encoded in the genomes of eighteen Dothideomycetes fungi.</title>
        <authorList>
            <person name="Ohm R.A."/>
            <person name="Feau N."/>
            <person name="Henrissat B."/>
            <person name="Schoch C.L."/>
            <person name="Horwitz B.A."/>
            <person name="Barry K.W."/>
            <person name="Condon B.J."/>
            <person name="Copeland A.C."/>
            <person name="Dhillon B."/>
            <person name="Glaser F."/>
            <person name="Hesse C.N."/>
            <person name="Kosti I."/>
            <person name="LaButti K."/>
            <person name="Lindquist E.A."/>
            <person name="Lucas S."/>
            <person name="Salamov A.A."/>
            <person name="Bradshaw R.E."/>
            <person name="Ciuffetti L."/>
            <person name="Hamelin R.C."/>
            <person name="Kema G.H.J."/>
            <person name="Lawrence C."/>
            <person name="Scott J.A."/>
            <person name="Spatafora J.W."/>
            <person name="Turgeon B.G."/>
            <person name="de Wit P.J.G.M."/>
            <person name="Zhong S."/>
            <person name="Goodwin S.B."/>
            <person name="Grigoriev I.V."/>
        </authorList>
    </citation>
    <scope>NUCLEOTIDE SEQUENCE [LARGE SCALE GENOMIC DNA]</scope>
    <source>
        <strain evidence="17">28A</strain>
    </source>
</reference>
<dbReference type="PRINTS" id="PR00385">
    <property type="entry name" value="P450"/>
</dbReference>
<comment type="pathway">
    <text evidence="3">Mycotoxin biosynthesis.</text>
</comment>
<evidence type="ECO:0000256" key="13">
    <source>
        <dbReference type="PIRSR" id="PIRSR602401-1"/>
    </source>
</evidence>
<keyword evidence="12 15" id="KW-0472">Membrane</keyword>
<keyword evidence="6 15" id="KW-0812">Transmembrane</keyword>
<evidence type="ECO:0000256" key="9">
    <source>
        <dbReference type="ARBA" id="ARBA00023002"/>
    </source>
</evidence>
<evidence type="ECO:0000256" key="1">
    <source>
        <dbReference type="ARBA" id="ARBA00001971"/>
    </source>
</evidence>
<evidence type="ECO:0000256" key="14">
    <source>
        <dbReference type="RuleBase" id="RU000461"/>
    </source>
</evidence>
<evidence type="ECO:0008006" key="18">
    <source>
        <dbReference type="Google" id="ProtNLM"/>
    </source>
</evidence>
<dbReference type="FunFam" id="1.10.630.10:FF:000063">
    <property type="entry name" value="Cytochrome P450 monooxygenase"/>
    <property type="match status" value="1"/>
</dbReference>
<dbReference type="EMBL" id="KB908482">
    <property type="protein sequence ID" value="EOA90969.1"/>
    <property type="molecule type" value="Genomic_DNA"/>
</dbReference>
<keyword evidence="7 13" id="KW-0479">Metal-binding</keyword>
<organism evidence="16 17">
    <name type="scientific">Exserohilum turcicum (strain 28A)</name>
    <name type="common">Northern leaf blight fungus</name>
    <name type="synonym">Setosphaeria turcica</name>
    <dbReference type="NCBI Taxonomy" id="671987"/>
    <lineage>
        <taxon>Eukaryota</taxon>
        <taxon>Fungi</taxon>
        <taxon>Dikarya</taxon>
        <taxon>Ascomycota</taxon>
        <taxon>Pezizomycotina</taxon>
        <taxon>Dothideomycetes</taxon>
        <taxon>Pleosporomycetidae</taxon>
        <taxon>Pleosporales</taxon>
        <taxon>Pleosporineae</taxon>
        <taxon>Pleosporaceae</taxon>
        <taxon>Exserohilum</taxon>
    </lineage>
</organism>
<evidence type="ECO:0000256" key="11">
    <source>
        <dbReference type="ARBA" id="ARBA00023033"/>
    </source>
</evidence>
<dbReference type="PROSITE" id="PS00086">
    <property type="entry name" value="CYTOCHROME_P450"/>
    <property type="match status" value="1"/>
</dbReference>
<dbReference type="GO" id="GO:0005506">
    <property type="term" value="F:iron ion binding"/>
    <property type="evidence" value="ECO:0007669"/>
    <property type="project" value="InterPro"/>
</dbReference>
<dbReference type="OrthoDB" id="1470350at2759"/>
<feature type="transmembrane region" description="Helical" evidence="15">
    <location>
        <begin position="12"/>
        <end position="32"/>
    </location>
</feature>
<keyword evidence="17" id="KW-1185">Reference proteome</keyword>
<dbReference type="Proteomes" id="UP000016935">
    <property type="component" value="Unassembled WGS sequence"/>
</dbReference>
<evidence type="ECO:0000256" key="7">
    <source>
        <dbReference type="ARBA" id="ARBA00022723"/>
    </source>
</evidence>
<dbReference type="PANTHER" id="PTHR24305">
    <property type="entry name" value="CYTOCHROME P450"/>
    <property type="match status" value="1"/>
</dbReference>
<dbReference type="STRING" id="671987.R0KPK4"/>
<evidence type="ECO:0000256" key="6">
    <source>
        <dbReference type="ARBA" id="ARBA00022692"/>
    </source>
</evidence>
<dbReference type="HOGENOM" id="CLU_001570_14_11_1"/>
<dbReference type="InterPro" id="IPR001128">
    <property type="entry name" value="Cyt_P450"/>
</dbReference>
<keyword evidence="11 14" id="KW-0503">Monooxygenase</keyword>
<sequence>MGIVDEDHLRQAAIWAPVAFVAYIVLNLIYNLTLHPLAKYPGPLLWRISPIPSIISLLRGRIAFEYKLHHDKYGPVVRVMPNELSFNTAKAWDDIYGHRVGLPNMDKDPIHVGSVEAIPGATNLTMAPDAHHARQRRALAHAFSKQALLEQEPILKDYVRLFVEKLRELAHKGEPANMVSWFNFCTFDIIGDLSFGEPFGCLREGEGSESANWVVLIYEAIKSGAIEQATRRFAPPGSLTQRLLMWCIPSIVRERRFRHLRNSREKTVRRMNTKTEHRDFIWYILKQREKKNEVSDDEVIMNAALFIVAGSETTATELCGLTNYLLRNPEILAKLKDEIRGACKTEADINMDVLANLPYMNACIEEGLRIFPPVPVGLLRTVPTGGSTIDGHLVPANTSVCVSSWGASHSASNFADPDTFIPERFLDTPESSARFGSDVKKAAQPFSLGPRGCIGRNLTYVELRLILAAFLWNFDIEFAEPGGAKLWDPSGEFAGLKAYNTWEKSPLMVRLRDVRMTGA</sequence>
<dbReference type="eggNOG" id="KOG0158">
    <property type="taxonomic scope" value="Eukaryota"/>
</dbReference>
<evidence type="ECO:0000256" key="10">
    <source>
        <dbReference type="ARBA" id="ARBA00023004"/>
    </source>
</evidence>
<evidence type="ECO:0000256" key="15">
    <source>
        <dbReference type="SAM" id="Phobius"/>
    </source>
</evidence>
<evidence type="ECO:0000256" key="8">
    <source>
        <dbReference type="ARBA" id="ARBA00022989"/>
    </source>
</evidence>
<accession>R0KPK4</accession>
<dbReference type="GeneID" id="19402867"/>
<dbReference type="InterPro" id="IPR002401">
    <property type="entry name" value="Cyt_P450_E_grp-I"/>
</dbReference>
<reference evidence="16 17" key="2">
    <citation type="journal article" date="2013" name="PLoS Genet.">
        <title>Comparative genome structure, secondary metabolite, and effector coding capacity across Cochliobolus pathogens.</title>
        <authorList>
            <person name="Condon B.J."/>
            <person name="Leng Y."/>
            <person name="Wu D."/>
            <person name="Bushley K.E."/>
            <person name="Ohm R.A."/>
            <person name="Otillar R."/>
            <person name="Martin J."/>
            <person name="Schackwitz W."/>
            <person name="Grimwood J."/>
            <person name="MohdZainudin N."/>
            <person name="Xue C."/>
            <person name="Wang R."/>
            <person name="Manning V.A."/>
            <person name="Dhillon B."/>
            <person name="Tu Z.J."/>
            <person name="Steffenson B.J."/>
            <person name="Salamov A."/>
            <person name="Sun H."/>
            <person name="Lowry S."/>
            <person name="LaButti K."/>
            <person name="Han J."/>
            <person name="Copeland A."/>
            <person name="Lindquist E."/>
            <person name="Barry K."/>
            <person name="Schmutz J."/>
            <person name="Baker S.E."/>
            <person name="Ciuffetti L.M."/>
            <person name="Grigoriev I.V."/>
            <person name="Zhong S."/>
            <person name="Turgeon B.G."/>
        </authorList>
    </citation>
    <scope>NUCLEOTIDE SEQUENCE [LARGE SCALE GENOMIC DNA]</scope>
    <source>
        <strain evidence="17">28A</strain>
    </source>
</reference>
<keyword evidence="5 13" id="KW-0349">Heme</keyword>
<evidence type="ECO:0000256" key="12">
    <source>
        <dbReference type="ARBA" id="ARBA00023136"/>
    </source>
</evidence>
<dbReference type="Gene3D" id="1.10.630.10">
    <property type="entry name" value="Cytochrome P450"/>
    <property type="match status" value="1"/>
</dbReference>
<keyword evidence="8 15" id="KW-1133">Transmembrane helix</keyword>
<dbReference type="AlphaFoldDB" id="R0KPK4"/>
<dbReference type="GO" id="GO:1902181">
    <property type="term" value="P:verruculogen biosynthetic process"/>
    <property type="evidence" value="ECO:0007669"/>
    <property type="project" value="UniProtKB-ARBA"/>
</dbReference>
<dbReference type="GO" id="GO:0004497">
    <property type="term" value="F:monooxygenase activity"/>
    <property type="evidence" value="ECO:0007669"/>
    <property type="project" value="UniProtKB-KW"/>
</dbReference>
<feature type="binding site" description="axial binding residue" evidence="13">
    <location>
        <position position="453"/>
    </location>
    <ligand>
        <name>heme</name>
        <dbReference type="ChEBI" id="CHEBI:30413"/>
    </ligand>
    <ligandPart>
        <name>Fe</name>
        <dbReference type="ChEBI" id="CHEBI:18248"/>
    </ligandPart>
</feature>
<comment type="cofactor">
    <cofactor evidence="1 13">
        <name>heme</name>
        <dbReference type="ChEBI" id="CHEBI:30413"/>
    </cofactor>
</comment>
<dbReference type="PRINTS" id="PR00463">
    <property type="entry name" value="EP450I"/>
</dbReference>
<comment type="subcellular location">
    <subcellularLocation>
        <location evidence="2">Membrane</location>
        <topology evidence="2">Single-pass membrane protein</topology>
    </subcellularLocation>
</comment>
<dbReference type="Pfam" id="PF00067">
    <property type="entry name" value="p450"/>
    <property type="match status" value="1"/>
</dbReference>
<evidence type="ECO:0000313" key="17">
    <source>
        <dbReference type="Proteomes" id="UP000016935"/>
    </source>
</evidence>
<evidence type="ECO:0000256" key="3">
    <source>
        <dbReference type="ARBA" id="ARBA00004685"/>
    </source>
</evidence>
<evidence type="ECO:0000256" key="4">
    <source>
        <dbReference type="ARBA" id="ARBA00010617"/>
    </source>
</evidence>
<proteinExistence type="inferred from homology"/>
<evidence type="ECO:0000256" key="5">
    <source>
        <dbReference type="ARBA" id="ARBA00022617"/>
    </source>
</evidence>